<dbReference type="GO" id="GO:0016020">
    <property type="term" value="C:membrane"/>
    <property type="evidence" value="ECO:0007669"/>
    <property type="project" value="InterPro"/>
</dbReference>
<evidence type="ECO:0000313" key="19">
    <source>
        <dbReference type="Proteomes" id="UP000526083"/>
    </source>
</evidence>
<keyword evidence="19" id="KW-1185">Reference proteome</keyword>
<evidence type="ECO:0000256" key="1">
    <source>
        <dbReference type="ARBA" id="ARBA00000085"/>
    </source>
</evidence>
<comment type="subcellular location">
    <subcellularLocation>
        <location evidence="3">Cytoplasm</location>
    </subcellularLocation>
</comment>
<keyword evidence="16" id="KW-1133">Transmembrane helix</keyword>
<dbReference type="Gene3D" id="3.30.565.10">
    <property type="entry name" value="Histidine kinase-like ATPase, C-terminal domain"/>
    <property type="match status" value="1"/>
</dbReference>
<evidence type="ECO:0000256" key="11">
    <source>
        <dbReference type="ARBA" id="ARBA00023004"/>
    </source>
</evidence>
<feature type="domain" description="Histidine kinase" evidence="17">
    <location>
        <begin position="198"/>
        <end position="395"/>
    </location>
</feature>
<feature type="transmembrane region" description="Helical" evidence="16">
    <location>
        <begin position="12"/>
        <end position="36"/>
    </location>
</feature>
<proteinExistence type="predicted"/>
<name>A0A7W3PLH9_9MICO</name>
<evidence type="ECO:0000256" key="16">
    <source>
        <dbReference type="SAM" id="Phobius"/>
    </source>
</evidence>
<dbReference type="PANTHER" id="PTHR24421">
    <property type="entry name" value="NITRATE/NITRITE SENSOR PROTEIN NARX-RELATED"/>
    <property type="match status" value="1"/>
</dbReference>
<evidence type="ECO:0000256" key="14">
    <source>
        <dbReference type="ARBA" id="ARBA00024827"/>
    </source>
</evidence>
<dbReference type="CDD" id="cd16917">
    <property type="entry name" value="HATPase_UhpB-NarQ-NarX-like"/>
    <property type="match status" value="1"/>
</dbReference>
<keyword evidence="16" id="KW-0812">Transmembrane</keyword>
<comment type="cofactor">
    <cofactor evidence="2">
        <name>[4Fe-4S] cluster</name>
        <dbReference type="ChEBI" id="CHEBI:49883"/>
    </cofactor>
</comment>
<sequence length="396" mass="42468">MSAHHQTVSPIVVGLQIGLQALFALLLVFVVFITGIDGNSRWGLILAASVAIAVAYALILLSHTLRSAARRIRAQRIWFVVLALLWIALVIVTPYAAYLVFPLFFLALDISPPRWEVPLVLLLTAASIGALGVHGEWTVGGVVGPIIGAGVALLIGMSSLALRRESEAYERLYTDLLATQGRLAASERAAGVLAERERLAREIHDTVAQGLSSITLLLSAAERKDPASAARSQVSLAREAATASLAEARRFVRELVPPPLDEQSLGGALRRLAASAWAASELEIDIRVADALEIAMPIQTALLRVTQGAMANVVAHSSARHACIEIVREPDVLVLTVEDDGVGFDQTLVERDAEARGSFGLRATRERVEQFGGSVRISTQPGQGTRMTVRIPDELQ</sequence>
<dbReference type="SUPFAM" id="SSF55874">
    <property type="entry name" value="ATPase domain of HSP90 chaperone/DNA topoisomerase II/histidine kinase"/>
    <property type="match status" value="1"/>
</dbReference>
<keyword evidence="6" id="KW-0004">4Fe-4S</keyword>
<evidence type="ECO:0000256" key="9">
    <source>
        <dbReference type="ARBA" id="ARBA00022723"/>
    </source>
</evidence>
<keyword evidence="7" id="KW-0963">Cytoplasm</keyword>
<dbReference type="PIRSF" id="PIRSF037434">
    <property type="entry name" value="STHK_ChrS"/>
    <property type="match status" value="1"/>
</dbReference>
<keyword evidence="9" id="KW-0479">Metal-binding</keyword>
<dbReference type="GO" id="GO:0005737">
    <property type="term" value="C:cytoplasm"/>
    <property type="evidence" value="ECO:0007669"/>
    <property type="project" value="UniProtKB-SubCell"/>
</dbReference>
<dbReference type="RefSeq" id="WP_167049431.1">
    <property type="nucleotide sequence ID" value="NZ_JAAOZB010000002.1"/>
</dbReference>
<dbReference type="InterPro" id="IPR036890">
    <property type="entry name" value="HATPase_C_sf"/>
</dbReference>
<dbReference type="InterPro" id="IPR003594">
    <property type="entry name" value="HATPase_dom"/>
</dbReference>
<accession>A0A7W3PLH9</accession>
<evidence type="ECO:0000256" key="15">
    <source>
        <dbReference type="ARBA" id="ARBA00030800"/>
    </source>
</evidence>
<keyword evidence="11" id="KW-0408">Iron</keyword>
<dbReference type="EMBL" id="JACGWY010000002">
    <property type="protein sequence ID" value="MBA8815967.1"/>
    <property type="molecule type" value="Genomic_DNA"/>
</dbReference>
<organism evidence="18 19">
    <name type="scientific">Microbacterium halimionae</name>
    <dbReference type="NCBI Taxonomy" id="1526413"/>
    <lineage>
        <taxon>Bacteria</taxon>
        <taxon>Bacillati</taxon>
        <taxon>Actinomycetota</taxon>
        <taxon>Actinomycetes</taxon>
        <taxon>Micrococcales</taxon>
        <taxon>Microbacteriaceae</taxon>
        <taxon>Microbacterium</taxon>
    </lineage>
</organism>
<dbReference type="Pfam" id="PF07730">
    <property type="entry name" value="HisKA_3"/>
    <property type="match status" value="1"/>
</dbReference>
<dbReference type="AlphaFoldDB" id="A0A7W3PLH9"/>
<evidence type="ECO:0000313" key="18">
    <source>
        <dbReference type="EMBL" id="MBA8815967.1"/>
    </source>
</evidence>
<dbReference type="Gene3D" id="1.20.5.1930">
    <property type="match status" value="1"/>
</dbReference>
<dbReference type="EC" id="2.7.13.3" evidence="4"/>
<feature type="transmembrane region" description="Helical" evidence="16">
    <location>
        <begin position="142"/>
        <end position="162"/>
    </location>
</feature>
<evidence type="ECO:0000256" key="12">
    <source>
        <dbReference type="ARBA" id="ARBA00023012"/>
    </source>
</evidence>
<dbReference type="InterPro" id="IPR050482">
    <property type="entry name" value="Sensor_HK_TwoCompSys"/>
</dbReference>
<dbReference type="GO" id="GO:0000155">
    <property type="term" value="F:phosphorelay sensor kinase activity"/>
    <property type="evidence" value="ECO:0007669"/>
    <property type="project" value="InterPro"/>
</dbReference>
<keyword evidence="13" id="KW-0411">Iron-sulfur</keyword>
<evidence type="ECO:0000256" key="10">
    <source>
        <dbReference type="ARBA" id="ARBA00022777"/>
    </source>
</evidence>
<dbReference type="PANTHER" id="PTHR24421:SF62">
    <property type="entry name" value="SENSORY TRANSDUCTION HISTIDINE KINASE"/>
    <property type="match status" value="1"/>
</dbReference>
<comment type="caution">
    <text evidence="18">The sequence shown here is derived from an EMBL/GenBank/DDBJ whole genome shotgun (WGS) entry which is preliminary data.</text>
</comment>
<gene>
    <name evidence="18" type="ORF">FHX48_001040</name>
</gene>
<evidence type="ECO:0000256" key="6">
    <source>
        <dbReference type="ARBA" id="ARBA00022485"/>
    </source>
</evidence>
<keyword evidence="16" id="KW-0472">Membrane</keyword>
<keyword evidence="10 18" id="KW-0418">Kinase</keyword>
<evidence type="ECO:0000256" key="4">
    <source>
        <dbReference type="ARBA" id="ARBA00012438"/>
    </source>
</evidence>
<dbReference type="InterPro" id="IPR005467">
    <property type="entry name" value="His_kinase_dom"/>
</dbReference>
<comment type="function">
    <text evidence="14">Member of the two-component regulatory system NreB/NreC involved in the control of dissimilatory nitrate/nitrite reduction in response to oxygen. NreB functions as a direct oxygen sensor histidine kinase which is autophosphorylated, in the absence of oxygen, probably at the conserved histidine residue, and transfers its phosphate group probably to a conserved aspartate residue of NreC. NreB/NreC activates the expression of the nitrate (narGHJI) and nitrite (nir) reductase operons, as well as the putative nitrate transporter gene narT.</text>
</comment>
<dbReference type="InterPro" id="IPR011712">
    <property type="entry name" value="Sig_transdc_His_kin_sub3_dim/P"/>
</dbReference>
<dbReference type="GO" id="GO:0046983">
    <property type="term" value="F:protein dimerization activity"/>
    <property type="evidence" value="ECO:0007669"/>
    <property type="project" value="InterPro"/>
</dbReference>
<dbReference type="PROSITE" id="PS50109">
    <property type="entry name" value="HIS_KIN"/>
    <property type="match status" value="1"/>
</dbReference>
<feature type="transmembrane region" description="Helical" evidence="16">
    <location>
        <begin position="42"/>
        <end position="65"/>
    </location>
</feature>
<comment type="catalytic activity">
    <reaction evidence="1">
        <text>ATP + protein L-histidine = ADP + protein N-phospho-L-histidine.</text>
        <dbReference type="EC" id="2.7.13.3"/>
    </reaction>
</comment>
<dbReference type="Proteomes" id="UP000526083">
    <property type="component" value="Unassembled WGS sequence"/>
</dbReference>
<dbReference type="InterPro" id="IPR017205">
    <property type="entry name" value="Sig_transdc_His_kinase_ChrS"/>
</dbReference>
<keyword evidence="8" id="KW-0808">Transferase</keyword>
<evidence type="ECO:0000256" key="3">
    <source>
        <dbReference type="ARBA" id="ARBA00004496"/>
    </source>
</evidence>
<evidence type="ECO:0000256" key="5">
    <source>
        <dbReference type="ARBA" id="ARBA00017322"/>
    </source>
</evidence>
<dbReference type="GO" id="GO:0051539">
    <property type="term" value="F:4 iron, 4 sulfur cluster binding"/>
    <property type="evidence" value="ECO:0007669"/>
    <property type="project" value="UniProtKB-KW"/>
</dbReference>
<protein>
    <recommendedName>
        <fullName evidence="5">Oxygen sensor histidine kinase NreB</fullName>
        <ecNumber evidence="4">2.7.13.3</ecNumber>
    </recommendedName>
    <alternativeName>
        <fullName evidence="15">Nitrogen regulation protein B</fullName>
    </alternativeName>
</protein>
<evidence type="ECO:0000256" key="8">
    <source>
        <dbReference type="ARBA" id="ARBA00022679"/>
    </source>
</evidence>
<dbReference type="Pfam" id="PF02518">
    <property type="entry name" value="HATPase_c"/>
    <property type="match status" value="1"/>
</dbReference>
<feature type="transmembrane region" description="Helical" evidence="16">
    <location>
        <begin position="77"/>
        <end position="105"/>
    </location>
</feature>
<dbReference type="SMART" id="SM00387">
    <property type="entry name" value="HATPase_c"/>
    <property type="match status" value="1"/>
</dbReference>
<evidence type="ECO:0000259" key="17">
    <source>
        <dbReference type="PROSITE" id="PS50109"/>
    </source>
</evidence>
<evidence type="ECO:0000256" key="13">
    <source>
        <dbReference type="ARBA" id="ARBA00023014"/>
    </source>
</evidence>
<feature type="transmembrane region" description="Helical" evidence="16">
    <location>
        <begin position="117"/>
        <end position="135"/>
    </location>
</feature>
<dbReference type="GO" id="GO:0046872">
    <property type="term" value="F:metal ion binding"/>
    <property type="evidence" value="ECO:0007669"/>
    <property type="project" value="UniProtKB-KW"/>
</dbReference>
<keyword evidence="12" id="KW-0902">Two-component regulatory system</keyword>
<dbReference type="InterPro" id="IPR004358">
    <property type="entry name" value="Sig_transdc_His_kin-like_C"/>
</dbReference>
<evidence type="ECO:0000256" key="7">
    <source>
        <dbReference type="ARBA" id="ARBA00022490"/>
    </source>
</evidence>
<dbReference type="PRINTS" id="PR00344">
    <property type="entry name" value="BCTRLSENSOR"/>
</dbReference>
<reference evidence="18 19" key="1">
    <citation type="submission" date="2020-07" db="EMBL/GenBank/DDBJ databases">
        <title>Sequencing the genomes of 1000 actinobacteria strains.</title>
        <authorList>
            <person name="Klenk H.-P."/>
        </authorList>
    </citation>
    <scope>NUCLEOTIDE SEQUENCE [LARGE SCALE GENOMIC DNA]</scope>
    <source>
        <strain evidence="18 19">DSM 27576</strain>
    </source>
</reference>
<evidence type="ECO:0000256" key="2">
    <source>
        <dbReference type="ARBA" id="ARBA00001966"/>
    </source>
</evidence>